<dbReference type="RefSeq" id="WP_144307870.1">
    <property type="nucleotide sequence ID" value="NZ_VMNK01000002.1"/>
</dbReference>
<organism evidence="2 3">
    <name type="scientific">Denitromonas halophila</name>
    <dbReference type="NCBI Taxonomy" id="1629404"/>
    <lineage>
        <taxon>Bacteria</taxon>
        <taxon>Pseudomonadati</taxon>
        <taxon>Pseudomonadota</taxon>
        <taxon>Betaproteobacteria</taxon>
        <taxon>Rhodocyclales</taxon>
        <taxon>Zoogloeaceae</taxon>
        <taxon>Denitromonas</taxon>
    </lineage>
</organism>
<dbReference type="InterPro" id="IPR001109">
    <property type="entry name" value="Hydrogenase_HupF/HypC"/>
</dbReference>
<dbReference type="PANTHER" id="PTHR35177:SF1">
    <property type="entry name" value="HYDROGENASE MATURATION FACTOR HYPC"/>
    <property type="match status" value="1"/>
</dbReference>
<dbReference type="GO" id="GO:0005506">
    <property type="term" value="F:iron ion binding"/>
    <property type="evidence" value="ECO:0007669"/>
    <property type="project" value="TreeGrafter"/>
</dbReference>
<dbReference type="GO" id="GO:0051604">
    <property type="term" value="P:protein maturation"/>
    <property type="evidence" value="ECO:0007669"/>
    <property type="project" value="TreeGrafter"/>
</dbReference>
<comment type="similarity">
    <text evidence="1">Belongs to the HupF/HypC family.</text>
</comment>
<dbReference type="Gene3D" id="2.30.30.140">
    <property type="match status" value="1"/>
</dbReference>
<comment type="caution">
    <text evidence="2">The sequence shown here is derived from an EMBL/GenBank/DDBJ whole genome shotgun (WGS) entry which is preliminary data.</text>
</comment>
<dbReference type="Pfam" id="PF01455">
    <property type="entry name" value="HupF_HypC"/>
    <property type="match status" value="1"/>
</dbReference>
<accession>A0A557R2G7</accession>
<dbReference type="Proteomes" id="UP000319502">
    <property type="component" value="Unassembled WGS sequence"/>
</dbReference>
<dbReference type="EMBL" id="VMNK01000002">
    <property type="protein sequence ID" value="TVO59355.1"/>
    <property type="molecule type" value="Genomic_DNA"/>
</dbReference>
<dbReference type="GO" id="GO:1902670">
    <property type="term" value="F:carbon dioxide binding"/>
    <property type="evidence" value="ECO:0007669"/>
    <property type="project" value="TreeGrafter"/>
</dbReference>
<dbReference type="OrthoDB" id="9806017at2"/>
<dbReference type="AlphaFoldDB" id="A0A557R2G7"/>
<sequence length="103" mass="11242">MCIGEPMQIVASGEHRARCRDRRGRECEIDLLLTGPQPVGAWLLTFLGAAREVIDADRAEAVTRALDALDAVMRGEPADLDAAFADLLDHEPQLPDFLRGSSQ</sequence>
<protein>
    <submittedName>
        <fullName evidence="2">HypC/HybG/HupF family hydrogenase formation chaperone</fullName>
    </submittedName>
</protein>
<evidence type="ECO:0000313" key="2">
    <source>
        <dbReference type="EMBL" id="TVO59355.1"/>
    </source>
</evidence>
<proteinExistence type="inferred from homology"/>
<dbReference type="SUPFAM" id="SSF159127">
    <property type="entry name" value="HupF/HypC-like"/>
    <property type="match status" value="1"/>
</dbReference>
<dbReference type="PANTHER" id="PTHR35177">
    <property type="entry name" value="HYDROGENASE MATURATION FACTOR HYBG"/>
    <property type="match status" value="1"/>
</dbReference>
<name>A0A557R2G7_9RHOO</name>
<dbReference type="NCBIfam" id="TIGR00074">
    <property type="entry name" value="hypC_hupF"/>
    <property type="match status" value="1"/>
</dbReference>
<evidence type="ECO:0000256" key="1">
    <source>
        <dbReference type="ARBA" id="ARBA00006018"/>
    </source>
</evidence>
<keyword evidence="3" id="KW-1185">Reference proteome</keyword>
<gene>
    <name evidence="2" type="primary">hypC</name>
    <name evidence="2" type="ORF">FHP91_01165</name>
</gene>
<reference evidence="2 3" key="1">
    <citation type="submission" date="2019-07" db="EMBL/GenBank/DDBJ databases">
        <title>The pathways for chlorine oxyanion respiration interact through the shared metabolite chlorate.</title>
        <authorList>
            <person name="Barnum T.P."/>
            <person name="Cheng Y."/>
            <person name="Hill K.A."/>
            <person name="Lucas L.N."/>
            <person name="Carlson H.K."/>
            <person name="Coates J.D."/>
        </authorList>
    </citation>
    <scope>NUCLEOTIDE SEQUENCE [LARGE SCALE GENOMIC DNA]</scope>
    <source>
        <strain evidence="2 3">SFB-3</strain>
    </source>
</reference>
<evidence type="ECO:0000313" key="3">
    <source>
        <dbReference type="Proteomes" id="UP000319502"/>
    </source>
</evidence>